<dbReference type="EC" id="3.1.4.46" evidence="2"/>
<keyword evidence="3" id="KW-0732">Signal</keyword>
<comment type="catalytic activity">
    <reaction evidence="6">
        <text>a sn-glycero-3-phosphodiester + H2O = an alcohol + sn-glycerol 3-phosphate + H(+)</text>
        <dbReference type="Rhea" id="RHEA:12969"/>
        <dbReference type="ChEBI" id="CHEBI:15377"/>
        <dbReference type="ChEBI" id="CHEBI:15378"/>
        <dbReference type="ChEBI" id="CHEBI:30879"/>
        <dbReference type="ChEBI" id="CHEBI:57597"/>
        <dbReference type="ChEBI" id="CHEBI:83408"/>
        <dbReference type="EC" id="3.1.4.46"/>
    </reaction>
</comment>
<evidence type="ECO:0000313" key="9">
    <source>
        <dbReference type="Proteomes" id="UP001556631"/>
    </source>
</evidence>
<dbReference type="Pfam" id="PF03009">
    <property type="entry name" value="GDPD"/>
    <property type="match status" value="1"/>
</dbReference>
<dbReference type="RefSeq" id="WP_367994104.1">
    <property type="nucleotide sequence ID" value="NZ_JBFPJR010000016.1"/>
</dbReference>
<keyword evidence="4" id="KW-0319">Glycerol metabolism</keyword>
<evidence type="ECO:0000259" key="7">
    <source>
        <dbReference type="PROSITE" id="PS51704"/>
    </source>
</evidence>
<evidence type="ECO:0000256" key="1">
    <source>
        <dbReference type="ARBA" id="ARBA00007277"/>
    </source>
</evidence>
<dbReference type="PANTHER" id="PTHR43620:SF7">
    <property type="entry name" value="GLYCEROPHOSPHODIESTER PHOSPHODIESTERASE GDPD5-RELATED"/>
    <property type="match status" value="1"/>
</dbReference>
<comment type="similarity">
    <text evidence="1">Belongs to the glycerophosphoryl diester phosphodiesterase family.</text>
</comment>
<dbReference type="Proteomes" id="UP001556631">
    <property type="component" value="Unassembled WGS sequence"/>
</dbReference>
<evidence type="ECO:0000256" key="4">
    <source>
        <dbReference type="ARBA" id="ARBA00022798"/>
    </source>
</evidence>
<gene>
    <name evidence="8" type="ORF">AB3X52_10950</name>
</gene>
<dbReference type="EMBL" id="JBFPJR010000016">
    <property type="protein sequence ID" value="MEX0428137.1"/>
    <property type="molecule type" value="Genomic_DNA"/>
</dbReference>
<evidence type="ECO:0000256" key="5">
    <source>
        <dbReference type="ARBA" id="ARBA00022801"/>
    </source>
</evidence>
<dbReference type="InterPro" id="IPR030395">
    <property type="entry name" value="GP_PDE_dom"/>
</dbReference>
<reference evidence="8 9" key="1">
    <citation type="submission" date="2024-07" db="EMBL/GenBank/DDBJ databases">
        <authorList>
            <person name="Lee S."/>
            <person name="Kang M."/>
        </authorList>
    </citation>
    <scope>NUCLEOTIDE SEQUENCE [LARGE SCALE GENOMIC DNA]</scope>
    <source>
        <strain evidence="8 9">DS6</strain>
    </source>
</reference>
<dbReference type="Gene3D" id="3.20.20.190">
    <property type="entry name" value="Phosphatidylinositol (PI) phosphodiesterase"/>
    <property type="match status" value="1"/>
</dbReference>
<sequence>MSERQRATIEHLMRPLVIGHRGAPGYLPEHSLASYRLALRQGADALETDVVMSKDGVLVLRHENELSRTTDIATRPEFADRRTTRIVGRKKLTGWFTEDFTYEELYGLGAPTVADRIITLDTLLLLVAEESGRRGHRIGLHVEVKHPSYFAGHGLPMTRPLLETLRDHGVDHRGSRVWIQSFEEDFVRRISPLTELPLVQLLDPSWGRVDCHAIAAYADAIGPKKSMVRKKGQPATGLVGDAHRAGLKVFVWTLRAGRDQATRLYEAGVDGVFADYPDRCVAALRELAVDRGMEETA</sequence>
<dbReference type="PANTHER" id="PTHR43620">
    <property type="entry name" value="GLYCEROPHOSPHORYL DIESTER PHOSPHODIESTERASE"/>
    <property type="match status" value="1"/>
</dbReference>
<accession>A0ABV3SYW4</accession>
<keyword evidence="9" id="KW-1185">Reference proteome</keyword>
<protein>
    <recommendedName>
        <fullName evidence="2">glycerophosphodiester phosphodiesterase</fullName>
        <ecNumber evidence="2">3.1.4.46</ecNumber>
    </recommendedName>
</protein>
<feature type="domain" description="GP-PDE" evidence="7">
    <location>
        <begin position="15"/>
        <end position="284"/>
    </location>
</feature>
<keyword evidence="5" id="KW-0378">Hydrolase</keyword>
<evidence type="ECO:0000256" key="2">
    <source>
        <dbReference type="ARBA" id="ARBA00012247"/>
    </source>
</evidence>
<evidence type="ECO:0000256" key="3">
    <source>
        <dbReference type="ARBA" id="ARBA00022729"/>
    </source>
</evidence>
<evidence type="ECO:0000313" key="8">
    <source>
        <dbReference type="EMBL" id="MEX0428137.1"/>
    </source>
</evidence>
<dbReference type="PROSITE" id="PS51704">
    <property type="entry name" value="GP_PDE"/>
    <property type="match status" value="1"/>
</dbReference>
<name>A0ABV3SYW4_9ACTN</name>
<comment type="caution">
    <text evidence="8">The sequence shown here is derived from an EMBL/GenBank/DDBJ whole genome shotgun (WGS) entry which is preliminary data.</text>
</comment>
<dbReference type="InterPro" id="IPR017946">
    <property type="entry name" value="PLC-like_Pdiesterase_TIM-brl"/>
</dbReference>
<dbReference type="SUPFAM" id="SSF51695">
    <property type="entry name" value="PLC-like phosphodiesterases"/>
    <property type="match status" value="1"/>
</dbReference>
<proteinExistence type="inferred from homology"/>
<evidence type="ECO:0000256" key="6">
    <source>
        <dbReference type="ARBA" id="ARBA00047512"/>
    </source>
</evidence>
<organism evidence="8 9">
    <name type="scientific">Nocardioides eburneus</name>
    <dbReference type="NCBI Taxonomy" id="3231482"/>
    <lineage>
        <taxon>Bacteria</taxon>
        <taxon>Bacillati</taxon>
        <taxon>Actinomycetota</taxon>
        <taxon>Actinomycetes</taxon>
        <taxon>Propionibacteriales</taxon>
        <taxon>Nocardioidaceae</taxon>
        <taxon>Nocardioides</taxon>
    </lineage>
</organism>